<dbReference type="EMBL" id="JACJPY010000031">
    <property type="protein sequence ID" value="MBD2150705.1"/>
    <property type="molecule type" value="Genomic_DNA"/>
</dbReference>
<sequence>MDKLAQYSNQIREILSKHVNLCNQYSKHDLENILVIDENNRHYIWMSVGWRKSDRINDITVYVRIRDQKFWIEEDWTEVGIANELMALGVPKEDIVLGFHSPQMRPYTDFAVA</sequence>
<evidence type="ECO:0000313" key="2">
    <source>
        <dbReference type="Proteomes" id="UP000631421"/>
    </source>
</evidence>
<comment type="caution">
    <text evidence="1">The sequence shown here is derived from an EMBL/GenBank/DDBJ whole genome shotgun (WGS) entry which is preliminary data.</text>
</comment>
<organism evidence="1 2">
    <name type="scientific">Pseudanabaena cinerea FACHB-1277</name>
    <dbReference type="NCBI Taxonomy" id="2949581"/>
    <lineage>
        <taxon>Bacteria</taxon>
        <taxon>Bacillati</taxon>
        <taxon>Cyanobacteriota</taxon>
        <taxon>Cyanophyceae</taxon>
        <taxon>Pseudanabaenales</taxon>
        <taxon>Pseudanabaenaceae</taxon>
        <taxon>Pseudanabaena</taxon>
        <taxon>Pseudanabaena cinerea</taxon>
    </lineage>
</organism>
<name>A0A926USY6_9CYAN</name>
<reference evidence="1" key="1">
    <citation type="journal article" date="2015" name="ISME J.">
        <title>Draft Genome Sequence of Streptomyces incarnatus NRRL8089, which Produces the Nucleoside Antibiotic Sinefungin.</title>
        <authorList>
            <person name="Oshima K."/>
            <person name="Hattori M."/>
            <person name="Shimizu H."/>
            <person name="Fukuda K."/>
            <person name="Nemoto M."/>
            <person name="Inagaki K."/>
            <person name="Tamura T."/>
        </authorList>
    </citation>
    <scope>NUCLEOTIDE SEQUENCE</scope>
    <source>
        <strain evidence="1">FACHB-1277</strain>
    </source>
</reference>
<dbReference type="InterPro" id="IPR035943">
    <property type="entry name" value="XisI-like_sf"/>
</dbReference>
<dbReference type="Proteomes" id="UP000631421">
    <property type="component" value="Unassembled WGS sequence"/>
</dbReference>
<evidence type="ECO:0000313" key="1">
    <source>
        <dbReference type="EMBL" id="MBD2150705.1"/>
    </source>
</evidence>
<accession>A0A926USY6</accession>
<reference evidence="1" key="2">
    <citation type="submission" date="2020-08" db="EMBL/GenBank/DDBJ databases">
        <authorList>
            <person name="Chen M."/>
            <person name="Teng W."/>
            <person name="Zhao L."/>
            <person name="Hu C."/>
            <person name="Zhou Y."/>
            <person name="Han B."/>
            <person name="Song L."/>
            <person name="Shu W."/>
        </authorList>
    </citation>
    <scope>NUCLEOTIDE SEQUENCE</scope>
    <source>
        <strain evidence="1">FACHB-1277</strain>
    </source>
</reference>
<dbReference type="AlphaFoldDB" id="A0A926USY6"/>
<proteinExistence type="predicted"/>
<gene>
    <name evidence="1" type="ORF">H6F44_11325</name>
</gene>
<dbReference type="Pfam" id="PF08869">
    <property type="entry name" value="XisI"/>
    <property type="match status" value="1"/>
</dbReference>
<dbReference type="SUPFAM" id="SSF143847">
    <property type="entry name" value="XisI-like"/>
    <property type="match status" value="1"/>
</dbReference>
<protein>
    <submittedName>
        <fullName evidence="1">XisI protein</fullName>
    </submittedName>
</protein>
<dbReference type="Gene3D" id="3.30.310.110">
    <property type="entry name" value="XisI-like"/>
    <property type="match status" value="1"/>
</dbReference>
<dbReference type="RefSeq" id="WP_190351063.1">
    <property type="nucleotide sequence ID" value="NZ_JACJPY010000031.1"/>
</dbReference>
<dbReference type="InterPro" id="IPR014968">
    <property type="entry name" value="XisI"/>
</dbReference>
<keyword evidence="2" id="KW-1185">Reference proteome</keyword>
<dbReference type="CDD" id="cd16382">
    <property type="entry name" value="XisI-like"/>
    <property type="match status" value="1"/>
</dbReference>